<sequence length="95" mass="10194">MSDAALGYFQPSDPSCVRASRFVQPDKNAAQRGDAPQKRMSTASGTTQTRPKSGPGLRGCGWHAASLRIRLVRVAGPAVGGVILIDGDDDEYYWE</sequence>
<dbReference type="Proteomes" id="UP001231189">
    <property type="component" value="Unassembled WGS sequence"/>
</dbReference>
<name>A0AAD8WWX0_LOLMU</name>
<evidence type="ECO:0000256" key="1">
    <source>
        <dbReference type="SAM" id="MobiDB-lite"/>
    </source>
</evidence>
<accession>A0AAD8WWX0</accession>
<evidence type="ECO:0000313" key="2">
    <source>
        <dbReference type="EMBL" id="KAK1683434.1"/>
    </source>
</evidence>
<feature type="compositionally biased region" description="Polar residues" evidence="1">
    <location>
        <begin position="39"/>
        <end position="51"/>
    </location>
</feature>
<organism evidence="2 3">
    <name type="scientific">Lolium multiflorum</name>
    <name type="common">Italian ryegrass</name>
    <name type="synonym">Lolium perenne subsp. multiflorum</name>
    <dbReference type="NCBI Taxonomy" id="4521"/>
    <lineage>
        <taxon>Eukaryota</taxon>
        <taxon>Viridiplantae</taxon>
        <taxon>Streptophyta</taxon>
        <taxon>Embryophyta</taxon>
        <taxon>Tracheophyta</taxon>
        <taxon>Spermatophyta</taxon>
        <taxon>Magnoliopsida</taxon>
        <taxon>Liliopsida</taxon>
        <taxon>Poales</taxon>
        <taxon>Poaceae</taxon>
        <taxon>BOP clade</taxon>
        <taxon>Pooideae</taxon>
        <taxon>Poodae</taxon>
        <taxon>Poeae</taxon>
        <taxon>Poeae Chloroplast Group 2 (Poeae type)</taxon>
        <taxon>Loliodinae</taxon>
        <taxon>Loliinae</taxon>
        <taxon>Lolium</taxon>
    </lineage>
</organism>
<keyword evidence="3" id="KW-1185">Reference proteome</keyword>
<dbReference type="AlphaFoldDB" id="A0AAD8WWX0"/>
<feature type="region of interest" description="Disordered" evidence="1">
    <location>
        <begin position="26"/>
        <end position="58"/>
    </location>
</feature>
<comment type="caution">
    <text evidence="2">The sequence shown here is derived from an EMBL/GenBank/DDBJ whole genome shotgun (WGS) entry which is preliminary data.</text>
</comment>
<gene>
    <name evidence="2" type="ORF">QYE76_044282</name>
</gene>
<protein>
    <submittedName>
        <fullName evidence="2">Uncharacterized protein</fullName>
    </submittedName>
</protein>
<evidence type="ECO:0000313" key="3">
    <source>
        <dbReference type="Proteomes" id="UP001231189"/>
    </source>
</evidence>
<dbReference type="EMBL" id="JAUUTY010000002">
    <property type="protein sequence ID" value="KAK1683434.1"/>
    <property type="molecule type" value="Genomic_DNA"/>
</dbReference>
<reference evidence="2" key="1">
    <citation type="submission" date="2023-07" db="EMBL/GenBank/DDBJ databases">
        <title>A chromosome-level genome assembly of Lolium multiflorum.</title>
        <authorList>
            <person name="Chen Y."/>
            <person name="Copetti D."/>
            <person name="Kolliker R."/>
            <person name="Studer B."/>
        </authorList>
    </citation>
    <scope>NUCLEOTIDE SEQUENCE</scope>
    <source>
        <strain evidence="2">02402/16</strain>
        <tissue evidence="2">Leaf</tissue>
    </source>
</reference>
<proteinExistence type="predicted"/>